<name>A0A485P6E3_LYNPA</name>
<proteinExistence type="predicted"/>
<feature type="region of interest" description="Disordered" evidence="1">
    <location>
        <begin position="1"/>
        <end position="131"/>
    </location>
</feature>
<protein>
    <submittedName>
        <fullName evidence="2">Uncharacterized protein</fullName>
    </submittedName>
</protein>
<dbReference type="EMBL" id="CAAGRJ010031405">
    <property type="protein sequence ID" value="VFV42101.1"/>
    <property type="molecule type" value="Genomic_DNA"/>
</dbReference>
<sequence length="131" mass="13194">MQEAGGAGPGRALLSPTWGACEDPQGQSWSPGGVCAQRPCGLSRNTEARGALLSPLPPLHAGTGPPSPPRPPGAAPRPPARPPTPGQRVRGPSVLAWRRGEGGAGGGGLPTLPSEGPGVICQRGSDRVWLH</sequence>
<reference evidence="2 3" key="1">
    <citation type="submission" date="2019-01" db="EMBL/GenBank/DDBJ databases">
        <authorList>
            <person name="Alioto T."/>
            <person name="Alioto T."/>
        </authorList>
    </citation>
    <scope>NUCLEOTIDE SEQUENCE [LARGE SCALE GENOMIC DNA]</scope>
</reference>
<feature type="compositionally biased region" description="Pro residues" evidence="1">
    <location>
        <begin position="65"/>
        <end position="85"/>
    </location>
</feature>
<keyword evidence="3" id="KW-1185">Reference proteome</keyword>
<evidence type="ECO:0000313" key="3">
    <source>
        <dbReference type="Proteomes" id="UP000386466"/>
    </source>
</evidence>
<organism evidence="2 3">
    <name type="scientific">Lynx pardinus</name>
    <name type="common">Iberian lynx</name>
    <name type="synonym">Felis pardina</name>
    <dbReference type="NCBI Taxonomy" id="191816"/>
    <lineage>
        <taxon>Eukaryota</taxon>
        <taxon>Metazoa</taxon>
        <taxon>Chordata</taxon>
        <taxon>Craniata</taxon>
        <taxon>Vertebrata</taxon>
        <taxon>Euteleostomi</taxon>
        <taxon>Mammalia</taxon>
        <taxon>Eutheria</taxon>
        <taxon>Laurasiatheria</taxon>
        <taxon>Carnivora</taxon>
        <taxon>Feliformia</taxon>
        <taxon>Felidae</taxon>
        <taxon>Felinae</taxon>
        <taxon>Lynx</taxon>
    </lineage>
</organism>
<evidence type="ECO:0000313" key="2">
    <source>
        <dbReference type="EMBL" id="VFV42101.1"/>
    </source>
</evidence>
<evidence type="ECO:0000256" key="1">
    <source>
        <dbReference type="SAM" id="MobiDB-lite"/>
    </source>
</evidence>
<dbReference type="AlphaFoldDB" id="A0A485P6E3"/>
<dbReference type="Proteomes" id="UP000386466">
    <property type="component" value="Unassembled WGS sequence"/>
</dbReference>
<accession>A0A485P6E3</accession>
<gene>
    <name evidence="2" type="ORF">LYPA_23C013365</name>
</gene>